<reference evidence="1 2" key="1">
    <citation type="submission" date="2018-08" db="EMBL/GenBank/DDBJ databases">
        <title>Murine metabolic-syndrome-specific gut microbial biobank.</title>
        <authorList>
            <person name="Liu C."/>
        </authorList>
    </citation>
    <scope>NUCLEOTIDE SEQUENCE [LARGE SCALE GENOMIC DNA]</scope>
    <source>
        <strain evidence="1 2">28</strain>
    </source>
</reference>
<evidence type="ECO:0000313" key="1">
    <source>
        <dbReference type="EMBL" id="NBH62494.1"/>
    </source>
</evidence>
<dbReference type="Proteomes" id="UP000446866">
    <property type="component" value="Unassembled WGS sequence"/>
</dbReference>
<gene>
    <name evidence="1" type="ORF">D0435_12625</name>
</gene>
<dbReference type="EMBL" id="QXWK01000025">
    <property type="protein sequence ID" value="NBH62494.1"/>
    <property type="molecule type" value="Genomic_DNA"/>
</dbReference>
<evidence type="ECO:0000313" key="2">
    <source>
        <dbReference type="Proteomes" id="UP000446866"/>
    </source>
</evidence>
<dbReference type="AlphaFoldDB" id="A0A845QM39"/>
<keyword evidence="2" id="KW-1185">Reference proteome</keyword>
<comment type="caution">
    <text evidence="1">The sequence shown here is derived from an EMBL/GenBank/DDBJ whole genome shotgun (WGS) entry which is preliminary data.</text>
</comment>
<proteinExistence type="predicted"/>
<sequence length="81" mass="9571">MKGKENEKENNDCALRTCINDGGYFKQFCDGRKRAEYINLARKNYTSREGRVKRQQRKFKLKGKLVWSVCRLAGNILQVWL</sequence>
<protein>
    <submittedName>
        <fullName evidence="1">Uncharacterized protein</fullName>
    </submittedName>
</protein>
<organism evidence="1 2">
    <name type="scientific">Anaerotruncus colihominis</name>
    <dbReference type="NCBI Taxonomy" id="169435"/>
    <lineage>
        <taxon>Bacteria</taxon>
        <taxon>Bacillati</taxon>
        <taxon>Bacillota</taxon>
        <taxon>Clostridia</taxon>
        <taxon>Eubacteriales</taxon>
        <taxon>Oscillospiraceae</taxon>
        <taxon>Anaerotruncus</taxon>
    </lineage>
</organism>
<name>A0A845QM39_9FIRM</name>
<accession>A0A845QM39</accession>